<reference evidence="14 15" key="1">
    <citation type="submission" date="2025-05" db="UniProtKB">
        <authorList>
            <consortium name="RefSeq"/>
        </authorList>
    </citation>
    <scope>IDENTIFICATION</scope>
</reference>
<protein>
    <submittedName>
        <fullName evidence="14 15">Cytokine receptor common subunit beta-like isoform X1</fullName>
    </submittedName>
</protein>
<evidence type="ECO:0000313" key="15">
    <source>
        <dbReference type="RefSeq" id="XP_060044879.1"/>
    </source>
</evidence>
<evidence type="ECO:0000256" key="6">
    <source>
        <dbReference type="ARBA" id="ARBA00023157"/>
    </source>
</evidence>
<evidence type="ECO:0000256" key="9">
    <source>
        <dbReference type="SAM" id="MobiDB-lite"/>
    </source>
</evidence>
<dbReference type="Pfam" id="PF21460">
    <property type="entry name" value="IL3Rb_N"/>
    <property type="match status" value="1"/>
</dbReference>
<dbReference type="InterPro" id="IPR003961">
    <property type="entry name" value="FN3_dom"/>
</dbReference>
<feature type="region of interest" description="Disordered" evidence="9">
    <location>
        <begin position="452"/>
        <end position="476"/>
    </location>
</feature>
<evidence type="ECO:0000256" key="11">
    <source>
        <dbReference type="SAM" id="SignalP"/>
    </source>
</evidence>
<accession>A0ABM3X7S1</accession>
<dbReference type="Proteomes" id="UP001652624">
    <property type="component" value="Chromosome 4"/>
</dbReference>
<dbReference type="Gene3D" id="2.60.40.10">
    <property type="entry name" value="Immunoglobulins"/>
    <property type="match status" value="4"/>
</dbReference>
<feature type="chain" id="PRO_5045025545" evidence="11">
    <location>
        <begin position="19"/>
        <end position="890"/>
    </location>
</feature>
<dbReference type="InterPro" id="IPR048668">
    <property type="entry name" value="IL3RB_N"/>
</dbReference>
<evidence type="ECO:0000256" key="10">
    <source>
        <dbReference type="SAM" id="Phobius"/>
    </source>
</evidence>
<keyword evidence="3 11" id="KW-0732">Signal</keyword>
<keyword evidence="5 10" id="KW-0472">Membrane</keyword>
<dbReference type="PROSITE" id="PS50853">
    <property type="entry name" value="FN3"/>
    <property type="match status" value="2"/>
</dbReference>
<feature type="domain" description="Fibronectin type-III" evidence="12">
    <location>
        <begin position="342"/>
        <end position="439"/>
    </location>
</feature>
<organism evidence="13 15">
    <name type="scientific">Erinaceus europaeus</name>
    <name type="common">Western European hedgehog</name>
    <dbReference type="NCBI Taxonomy" id="9365"/>
    <lineage>
        <taxon>Eukaryota</taxon>
        <taxon>Metazoa</taxon>
        <taxon>Chordata</taxon>
        <taxon>Craniata</taxon>
        <taxon>Vertebrata</taxon>
        <taxon>Euteleostomi</taxon>
        <taxon>Mammalia</taxon>
        <taxon>Eutheria</taxon>
        <taxon>Laurasiatheria</taxon>
        <taxon>Eulipotyphla</taxon>
        <taxon>Erinaceidae</taxon>
        <taxon>Erinaceinae</taxon>
        <taxon>Erinaceus</taxon>
    </lineage>
</organism>
<feature type="region of interest" description="Disordered" evidence="9">
    <location>
        <begin position="687"/>
        <end position="789"/>
    </location>
</feature>
<sequence length="890" mass="96782">MVLPWGLLSIPLLALCQGISMARPGGTVPLQTLQCHNDYSSRIVCRWAAPRDAQRLLNVTLLHSFNSNPPEPVSCDLSDDIPWLEGQCPGCVPRRCIIPFESFTLGNRDYFLFRPDRPLGAQLTVTLTQHVQPPTPEDLQVSAEGAGALLTWREAPGTAQSRWLSGQEFELVYRRLQDSWEDAHTIHTNTSRATLGPQQLLPSSTYVARVRSHLAPHSGLLGRPSQWSPEVQWRSPPGLSPVGDEAQPQNLQCLFNGVHMLSCSWEVRPEVASSISFSLFYKSSPSAGEEECSPVLREELRGPNIRFRCHIPVPEPWSHGQYSVHIRPREEGKFIQSSDNIQLSPPTLNVSQAGDGYVLSWEAQKPRFDHIGHTFQVQYKKDSASWLEAKTEVVPGTYRLLLAGLPAFTRFQARVRVRSTPRNYSGIWSEWSVETIWDTEWALPPAQKPKTRSRRWLQREDGGDGASQEPITQPAWSGQEIQRKCQINQKVLPTWGLSLILVFATLALLPALRFCGMYGYRMNRKWEEKIPNPSKSQLFQKGPARLQPPDSMTLFARGPPHKGMWGTLPTLQGVFPVDFGHSEVSPLTTEEPKDARNSPPQLGCSPSSQPPSDLPTQSQPDSGASSNQSSGFHFNGPYLGSPPSGSLPDITGQQAPPQAGSSPQAQPPEALQYLCLPPGGQVQLVPLAQVMAQAPRPQDQDSSLCQGAKEKPSPLSGADPGPPAPGSGLDGQGPEDSPSTEATSSEDPEDCVVASSYVSPKDLALSPPSGVCSVPTPHPLSLPSAQSPSLCPGLASRLPAVLGPMKPEFEDYVGLPQPSDLSPSSLASPAPPVASSPLLNPREPRAEVTLVSPQPEGLLVLQQVGGYFLPSVLDFPCHLPGQDSSPAGRL</sequence>
<dbReference type="CDD" id="cd00063">
    <property type="entry name" value="FN3"/>
    <property type="match status" value="2"/>
</dbReference>
<proteinExistence type="predicted"/>
<dbReference type="InterPro" id="IPR013783">
    <property type="entry name" value="Ig-like_fold"/>
</dbReference>
<comment type="subcellular location">
    <subcellularLocation>
        <location evidence="1">Membrane</location>
        <topology evidence="1">Single-pass type I membrane protein</topology>
    </subcellularLocation>
</comment>
<dbReference type="GeneID" id="103110235"/>
<evidence type="ECO:0000256" key="7">
    <source>
        <dbReference type="ARBA" id="ARBA00023170"/>
    </source>
</evidence>
<dbReference type="Pfam" id="PF09240">
    <property type="entry name" value="IL6Ra-bind"/>
    <property type="match status" value="1"/>
</dbReference>
<evidence type="ECO:0000256" key="3">
    <source>
        <dbReference type="ARBA" id="ARBA00022729"/>
    </source>
</evidence>
<evidence type="ECO:0000313" key="13">
    <source>
        <dbReference type="Proteomes" id="UP001652624"/>
    </source>
</evidence>
<feature type="compositionally biased region" description="Polar residues" evidence="9">
    <location>
        <begin position="598"/>
        <end position="607"/>
    </location>
</feature>
<evidence type="ECO:0000256" key="5">
    <source>
        <dbReference type="ARBA" id="ARBA00023136"/>
    </source>
</evidence>
<feature type="signal peptide" evidence="11">
    <location>
        <begin position="1"/>
        <end position="18"/>
    </location>
</feature>
<dbReference type="PANTHER" id="PTHR23037:SF22">
    <property type="entry name" value="CYTOKINE RECEPTOR COMMON SUBUNIT BETA"/>
    <property type="match status" value="1"/>
</dbReference>
<evidence type="ECO:0000313" key="14">
    <source>
        <dbReference type="RefSeq" id="XP_060044878.1"/>
    </source>
</evidence>
<dbReference type="PROSITE" id="PS01355">
    <property type="entry name" value="HEMATOPO_REC_S_F1"/>
    <property type="match status" value="1"/>
</dbReference>
<feature type="transmembrane region" description="Helical" evidence="10">
    <location>
        <begin position="495"/>
        <end position="515"/>
    </location>
</feature>
<keyword evidence="2 10" id="KW-0812">Transmembrane</keyword>
<feature type="region of interest" description="Disordered" evidence="9">
    <location>
        <begin position="811"/>
        <end position="841"/>
    </location>
</feature>
<feature type="compositionally biased region" description="Low complexity" evidence="9">
    <location>
        <begin position="779"/>
        <end position="789"/>
    </location>
</feature>
<feature type="compositionally biased region" description="Polar residues" evidence="9">
    <location>
        <begin position="614"/>
        <end position="632"/>
    </location>
</feature>
<name>A0ABM3X7S1_ERIEU</name>
<dbReference type="RefSeq" id="XP_060044878.1">
    <property type="nucleotide sequence ID" value="XM_060188895.1"/>
</dbReference>
<keyword evidence="4 10" id="KW-1133">Transmembrane helix</keyword>
<evidence type="ECO:0000259" key="12">
    <source>
        <dbReference type="PROSITE" id="PS50853"/>
    </source>
</evidence>
<dbReference type="InterPro" id="IPR015321">
    <property type="entry name" value="TypeI_recpt_CBD"/>
</dbReference>
<evidence type="ECO:0000256" key="8">
    <source>
        <dbReference type="ARBA" id="ARBA00023180"/>
    </source>
</evidence>
<dbReference type="PANTHER" id="PTHR23037">
    <property type="entry name" value="CYTOKINE RECEPTOR"/>
    <property type="match status" value="1"/>
</dbReference>
<feature type="compositionally biased region" description="Low complexity" evidence="9">
    <location>
        <begin position="815"/>
        <end position="828"/>
    </location>
</feature>
<dbReference type="RefSeq" id="XP_060044879.1">
    <property type="nucleotide sequence ID" value="XM_060188896.1"/>
</dbReference>
<feature type="region of interest" description="Disordered" evidence="9">
    <location>
        <begin position="582"/>
        <end position="674"/>
    </location>
</feature>
<dbReference type="InterPro" id="IPR036116">
    <property type="entry name" value="FN3_sf"/>
</dbReference>
<evidence type="ECO:0000256" key="2">
    <source>
        <dbReference type="ARBA" id="ARBA00022692"/>
    </source>
</evidence>
<evidence type="ECO:0000256" key="4">
    <source>
        <dbReference type="ARBA" id="ARBA00022989"/>
    </source>
</evidence>
<keyword evidence="7" id="KW-0675">Receptor</keyword>
<keyword evidence="13" id="KW-1185">Reference proteome</keyword>
<evidence type="ECO:0000256" key="1">
    <source>
        <dbReference type="ARBA" id="ARBA00004479"/>
    </source>
</evidence>
<keyword evidence="8" id="KW-0325">Glycoprotein</keyword>
<feature type="compositionally biased region" description="Low complexity" evidence="9">
    <location>
        <begin position="636"/>
        <end position="668"/>
    </location>
</feature>
<keyword evidence="6" id="KW-1015">Disulfide bond</keyword>
<feature type="domain" description="Fibronectin type-III" evidence="12">
    <location>
        <begin position="135"/>
        <end position="238"/>
    </location>
</feature>
<dbReference type="SMART" id="SM00060">
    <property type="entry name" value="FN3"/>
    <property type="match status" value="2"/>
</dbReference>
<gene>
    <name evidence="14 15" type="primary">LOC103110235</name>
</gene>
<dbReference type="SUPFAM" id="SSF49265">
    <property type="entry name" value="Fibronectin type III"/>
    <property type="match status" value="4"/>
</dbReference>
<dbReference type="InterPro" id="IPR003531">
    <property type="entry name" value="Hempt_rcpt_S_F1_CS"/>
</dbReference>